<keyword evidence="2" id="KW-1185">Reference proteome</keyword>
<dbReference type="Proteomes" id="UP001207228">
    <property type="component" value="Unassembled WGS sequence"/>
</dbReference>
<proteinExistence type="predicted"/>
<comment type="caution">
    <text evidence="1">The sequence shown here is derived from an EMBL/GenBank/DDBJ whole genome shotgun (WGS) entry which is preliminary data.</text>
</comment>
<organism evidence="1 2">
    <name type="scientific">Pontibacter anaerobius</name>
    <dbReference type="NCBI Taxonomy" id="2993940"/>
    <lineage>
        <taxon>Bacteria</taxon>
        <taxon>Pseudomonadati</taxon>
        <taxon>Bacteroidota</taxon>
        <taxon>Cytophagia</taxon>
        <taxon>Cytophagales</taxon>
        <taxon>Hymenobacteraceae</taxon>
        <taxon>Pontibacter</taxon>
    </lineage>
</organism>
<evidence type="ECO:0000313" key="2">
    <source>
        <dbReference type="Proteomes" id="UP001207228"/>
    </source>
</evidence>
<dbReference type="EMBL" id="JAPFQO010000003">
    <property type="protein sequence ID" value="MCX2739496.1"/>
    <property type="molecule type" value="Genomic_DNA"/>
</dbReference>
<gene>
    <name evidence="1" type="ORF">OO017_06025</name>
</gene>
<evidence type="ECO:0000313" key="1">
    <source>
        <dbReference type="EMBL" id="MCX2739496.1"/>
    </source>
</evidence>
<sequence>MKKETSCFRDIVGVPPKNRRFFMCPALRSAPSNAEVASGPVILEYIKELVEKTIRLIDTNSQYLRISVVVI</sequence>
<accession>A0ABT3RCA5</accession>
<reference evidence="1 2" key="1">
    <citation type="submission" date="2022-11" db="EMBL/GenBank/DDBJ databases">
        <title>The characterization of three novel Bacteroidetes species and genomic analysis of their roles in tidal elemental geochemical cycles.</title>
        <authorList>
            <person name="Ma K.-J."/>
        </authorList>
    </citation>
    <scope>NUCLEOTIDE SEQUENCE [LARGE SCALE GENOMIC DNA]</scope>
    <source>
        <strain evidence="1 2">M82</strain>
    </source>
</reference>
<protein>
    <submittedName>
        <fullName evidence="1">Uncharacterized protein</fullName>
    </submittedName>
</protein>
<name>A0ABT3RCA5_9BACT</name>
<dbReference type="RefSeq" id="WP_266051561.1">
    <property type="nucleotide sequence ID" value="NZ_JAPFQO010000003.1"/>
</dbReference>